<proteinExistence type="predicted"/>
<dbReference type="AlphaFoldDB" id="A0A151XHS0"/>
<gene>
    <name evidence="1" type="ORF">ALC60_01046</name>
</gene>
<sequence length="94" mass="10820">MKHSGKMRGEARRRDVRLLLTVQYMKKAPRTITRNKTGLAARTTCNKSFRSFIHAPLACELAPMRWGGAGNRMRVNKIRVARREQRAEDRVSPV</sequence>
<accession>A0A151XHS0</accession>
<keyword evidence="2" id="KW-1185">Reference proteome</keyword>
<name>A0A151XHS0_9HYME</name>
<protein>
    <submittedName>
        <fullName evidence="1">Uncharacterized protein</fullName>
    </submittedName>
</protein>
<evidence type="ECO:0000313" key="1">
    <source>
        <dbReference type="EMBL" id="KYQ59949.1"/>
    </source>
</evidence>
<dbReference type="Proteomes" id="UP000075809">
    <property type="component" value="Unassembled WGS sequence"/>
</dbReference>
<reference evidence="1 2" key="1">
    <citation type="submission" date="2015-09" db="EMBL/GenBank/DDBJ databases">
        <title>Trachymyrmex zeteki WGS genome.</title>
        <authorList>
            <person name="Nygaard S."/>
            <person name="Hu H."/>
            <person name="Boomsma J."/>
            <person name="Zhang G."/>
        </authorList>
    </citation>
    <scope>NUCLEOTIDE SEQUENCE [LARGE SCALE GENOMIC DNA]</scope>
    <source>
        <strain evidence="1">Tzet28-1</strain>
        <tissue evidence="1">Whole body</tissue>
    </source>
</reference>
<organism evidence="1 2">
    <name type="scientific">Mycetomoellerius zeteki</name>
    <dbReference type="NCBI Taxonomy" id="64791"/>
    <lineage>
        <taxon>Eukaryota</taxon>
        <taxon>Metazoa</taxon>
        <taxon>Ecdysozoa</taxon>
        <taxon>Arthropoda</taxon>
        <taxon>Hexapoda</taxon>
        <taxon>Insecta</taxon>
        <taxon>Pterygota</taxon>
        <taxon>Neoptera</taxon>
        <taxon>Endopterygota</taxon>
        <taxon>Hymenoptera</taxon>
        <taxon>Apocrita</taxon>
        <taxon>Aculeata</taxon>
        <taxon>Formicoidea</taxon>
        <taxon>Formicidae</taxon>
        <taxon>Myrmicinae</taxon>
        <taxon>Mycetomoellerius</taxon>
    </lineage>
</organism>
<evidence type="ECO:0000313" key="2">
    <source>
        <dbReference type="Proteomes" id="UP000075809"/>
    </source>
</evidence>
<dbReference type="EMBL" id="KQ982116">
    <property type="protein sequence ID" value="KYQ59949.1"/>
    <property type="molecule type" value="Genomic_DNA"/>
</dbReference>